<dbReference type="PANTHER" id="PTHR39193">
    <property type="entry name" value="5-DEOXY-GLUCURONATE ISOMERASE"/>
    <property type="match status" value="1"/>
</dbReference>
<keyword evidence="3" id="KW-1185">Reference proteome</keyword>
<keyword evidence="1 2" id="KW-0413">Isomerase</keyword>
<reference evidence="2 3" key="1">
    <citation type="submission" date="2018-07" db="EMBL/GenBank/DDBJ databases">
        <title>Genomic Encyclopedia of Type Strains, Phase IV (KMG-IV): sequencing the most valuable type-strain genomes for metagenomic binning, comparative biology and taxonomic classification.</title>
        <authorList>
            <person name="Goeker M."/>
        </authorList>
    </citation>
    <scope>NUCLEOTIDE SEQUENCE [LARGE SCALE GENOMIC DNA]</scope>
    <source>
        <strain evidence="2 3">DSM 44952</strain>
    </source>
</reference>
<dbReference type="AlphaFoldDB" id="A0A370H267"/>
<comment type="caution">
    <text evidence="2">The sequence shown here is derived from an EMBL/GenBank/DDBJ whole genome shotgun (WGS) entry which is preliminary data.</text>
</comment>
<gene>
    <name evidence="2" type="ORF">DFR68_107255</name>
</gene>
<dbReference type="InterPro" id="IPR021120">
    <property type="entry name" value="KduI/IolB_isomerase"/>
</dbReference>
<dbReference type="GO" id="GO:0019310">
    <property type="term" value="P:inositol catabolic process"/>
    <property type="evidence" value="ECO:0007669"/>
    <property type="project" value="InterPro"/>
</dbReference>
<dbReference type="STRING" id="1210089.GCA_001613165_00745"/>
<dbReference type="SUPFAM" id="SSF51182">
    <property type="entry name" value="RmlC-like cupins"/>
    <property type="match status" value="1"/>
</dbReference>
<dbReference type="InterPro" id="IPR024203">
    <property type="entry name" value="Deoxy-glucuronate_isom_IolB"/>
</dbReference>
<dbReference type="Proteomes" id="UP000255355">
    <property type="component" value="Unassembled WGS sequence"/>
</dbReference>
<dbReference type="NCBIfam" id="TIGR04378">
    <property type="entry name" value="myo_inos_iolB"/>
    <property type="match status" value="1"/>
</dbReference>
<dbReference type="Gene3D" id="2.60.120.10">
    <property type="entry name" value="Jelly Rolls"/>
    <property type="match status" value="2"/>
</dbReference>
<dbReference type="InterPro" id="IPR011051">
    <property type="entry name" value="RmlC_Cupin_sf"/>
</dbReference>
<dbReference type="EMBL" id="QQAZ01000007">
    <property type="protein sequence ID" value="RDI49127.1"/>
    <property type="molecule type" value="Genomic_DNA"/>
</dbReference>
<evidence type="ECO:0000313" key="3">
    <source>
        <dbReference type="Proteomes" id="UP000255355"/>
    </source>
</evidence>
<dbReference type="InterPro" id="IPR014710">
    <property type="entry name" value="RmlC-like_jellyroll"/>
</dbReference>
<organism evidence="2 3">
    <name type="scientific">Nocardia mexicana</name>
    <dbReference type="NCBI Taxonomy" id="279262"/>
    <lineage>
        <taxon>Bacteria</taxon>
        <taxon>Bacillati</taxon>
        <taxon>Actinomycetota</taxon>
        <taxon>Actinomycetes</taxon>
        <taxon>Mycobacteriales</taxon>
        <taxon>Nocardiaceae</taxon>
        <taxon>Nocardia</taxon>
    </lineage>
</organism>
<dbReference type="OrthoDB" id="9799936at2"/>
<dbReference type="PANTHER" id="PTHR39193:SF1">
    <property type="entry name" value="5-DEOXY-GLUCURONATE ISOMERASE"/>
    <property type="match status" value="1"/>
</dbReference>
<sequence>MTSSKLHHPAGSLSDASDPVLLTAAGAGWAHTGLRVLRLAAGVSRVVHTGEYEAFVLPLSGGCTLRVDGATFELSGRDSVFTRVTDFAYVPRDATIELSAERDAEIALPMARCTRRLDPKYGPAEDVPVEVRGAGQATRQVTNFGTPGIWDHADKLNACELITPSGNWSSYPPHKHDEATECEVVNEEIYYFRIAGRDGTTPSPEGFGLHRTYTADGSLDENVAVRDGDVFLVPHGYHGPCIAAPGYPMYYLNVLAGPAPERSMAFCDDPAHSWIRGSWEGTPVDPRCPVTSHVGRSPSRRSE</sequence>
<evidence type="ECO:0000256" key="1">
    <source>
        <dbReference type="ARBA" id="ARBA00023235"/>
    </source>
</evidence>
<dbReference type="Pfam" id="PF04962">
    <property type="entry name" value="KduI"/>
    <property type="match status" value="1"/>
</dbReference>
<protein>
    <submittedName>
        <fullName evidence="2">5-deoxyglucuronate isomerase</fullName>
    </submittedName>
</protein>
<dbReference type="PIRSF" id="PIRSF036628">
    <property type="entry name" value="IolB"/>
    <property type="match status" value="1"/>
</dbReference>
<proteinExistence type="predicted"/>
<dbReference type="GO" id="GO:0008880">
    <property type="term" value="F:glucuronate isomerase activity"/>
    <property type="evidence" value="ECO:0007669"/>
    <property type="project" value="InterPro"/>
</dbReference>
<evidence type="ECO:0000313" key="2">
    <source>
        <dbReference type="EMBL" id="RDI49127.1"/>
    </source>
</evidence>
<accession>A0A370H267</accession>
<dbReference type="RefSeq" id="WP_068013796.1">
    <property type="nucleotide sequence ID" value="NZ_QQAZ01000007.1"/>
</dbReference>
<name>A0A370H267_9NOCA</name>